<evidence type="ECO:0008006" key="4">
    <source>
        <dbReference type="Google" id="ProtNLM"/>
    </source>
</evidence>
<proteinExistence type="predicted"/>
<name>A0ABV1KX36_9BACL</name>
<sequence>MQRHLSRWLSLSIVLIMVVGIMAGCTENKEKTAVEQSPTDSSTAHATAEGSGKEETGYVPGKELELTIWNTQGTDVKAVEKPKEDIPGDWLANKTKVKIKEFYGNGGGQWDAKLTTLVASGNLPNLVLTQAGQGPAQHAKLHEGDLNWELTPEMIQKYAPDVWKSVPPFVWDSIKVDGKIYGIPFGLAVDKEIDPSLSDDFVTAFTTPKERITSNSGSTLMVRDDILKRLIPSALNYEEIMKLVKEKNAPIGDSFVLPIKSTDEYVKFMYDIKALNLKEGNKPVYATGYDGGDNWFALSVLGAEMLGYKGYYYTGWLDIQKKKMGFGYLDSVFKEAAKIQNKMINDRVIDPESLVHNAEKYKEKVLNGQYAIIWNATAGDVNPLLEKAGKTFRYVPFYTQVPQRAEFPSYKEGPPSFFSALSLLKTLKEDEVPQVLNWINTMFTDEWEDIKFWGTKEAGLYEELPDGKRKFKDENMQKFLVDLDMTAMDWKDAKGLNFDNLPLIGGSPGGYWQGVVKWNGVGVSKYNPQFFNKSIQYNTLNAAMKFPSSSPWANGFTPVPNVQSWSAEYANLPEVQKLWSTRATWDDPFKVSLTAKNEEEFSKKWDAAIANFRKTIDVDKMLDEQTQIALPLLEKRAAQANQ</sequence>
<keyword evidence="3" id="KW-1185">Reference proteome</keyword>
<evidence type="ECO:0000256" key="1">
    <source>
        <dbReference type="SAM" id="MobiDB-lite"/>
    </source>
</evidence>
<feature type="compositionally biased region" description="Polar residues" evidence="1">
    <location>
        <begin position="34"/>
        <end position="45"/>
    </location>
</feature>
<evidence type="ECO:0000313" key="3">
    <source>
        <dbReference type="Proteomes" id="UP001493487"/>
    </source>
</evidence>
<protein>
    <recommendedName>
        <fullName evidence="4">Extracellular solute-binding protein</fullName>
    </recommendedName>
</protein>
<dbReference type="PROSITE" id="PS51257">
    <property type="entry name" value="PROKAR_LIPOPROTEIN"/>
    <property type="match status" value="1"/>
</dbReference>
<reference evidence="2 3" key="1">
    <citation type="journal article" date="2023" name="Genome Announc.">
        <title>Pan-Genome Analyses of the Genus Cohnella and Proposal of the Novel Species Cohnella silvisoli sp. nov., Isolated from Forest Soil.</title>
        <authorList>
            <person name="Wang C."/>
            <person name="Mao L."/>
            <person name="Bao G."/>
            <person name="Zhu H."/>
        </authorList>
    </citation>
    <scope>NUCLEOTIDE SEQUENCE [LARGE SCALE GENOMIC DNA]</scope>
    <source>
        <strain evidence="2 3">NL03-T5-1</strain>
    </source>
</reference>
<dbReference type="Proteomes" id="UP001493487">
    <property type="component" value="Unassembled WGS sequence"/>
</dbReference>
<dbReference type="Gene3D" id="3.40.190.10">
    <property type="entry name" value="Periplasmic binding protein-like II"/>
    <property type="match status" value="2"/>
</dbReference>
<gene>
    <name evidence="2" type="ORF">QJS35_19480</name>
</gene>
<comment type="caution">
    <text evidence="2">The sequence shown here is derived from an EMBL/GenBank/DDBJ whole genome shotgun (WGS) entry which is preliminary data.</text>
</comment>
<dbReference type="SUPFAM" id="SSF53850">
    <property type="entry name" value="Periplasmic binding protein-like II"/>
    <property type="match status" value="1"/>
</dbReference>
<dbReference type="EMBL" id="JASKHM010000011">
    <property type="protein sequence ID" value="MEQ4484585.1"/>
    <property type="molecule type" value="Genomic_DNA"/>
</dbReference>
<feature type="region of interest" description="Disordered" evidence="1">
    <location>
        <begin position="30"/>
        <end position="57"/>
    </location>
</feature>
<dbReference type="RefSeq" id="WP_232186818.1">
    <property type="nucleotide sequence ID" value="NZ_JAIOAP010000010.1"/>
</dbReference>
<evidence type="ECO:0000313" key="2">
    <source>
        <dbReference type="EMBL" id="MEQ4484585.1"/>
    </source>
</evidence>
<organism evidence="2 3">
    <name type="scientific">Cohnella silvisoli</name>
    <dbReference type="NCBI Taxonomy" id="2873699"/>
    <lineage>
        <taxon>Bacteria</taxon>
        <taxon>Bacillati</taxon>
        <taxon>Bacillota</taxon>
        <taxon>Bacilli</taxon>
        <taxon>Bacillales</taxon>
        <taxon>Paenibacillaceae</taxon>
        <taxon>Cohnella</taxon>
    </lineage>
</organism>
<accession>A0ABV1KX36</accession>